<dbReference type="InterPro" id="IPR007202">
    <property type="entry name" value="4Fe-4S_dom"/>
</dbReference>
<feature type="binding site" evidence="10">
    <location>
        <position position="135"/>
    </location>
    <ligand>
        <name>[4Fe-4S] cluster</name>
        <dbReference type="ChEBI" id="CHEBI:49883"/>
        <label>2</label>
    </ligand>
</feature>
<dbReference type="SUPFAM" id="SSF54862">
    <property type="entry name" value="4Fe-4S ferredoxins"/>
    <property type="match status" value="1"/>
</dbReference>
<protein>
    <recommendedName>
        <fullName evidence="10">Ion-translocating oxidoreductase complex subunit B</fullName>
        <ecNumber evidence="10">7.-.-.-</ecNumber>
    </recommendedName>
    <alternativeName>
        <fullName evidence="10">Rnf electron transport complex subunit B</fullName>
    </alternativeName>
</protein>
<dbReference type="Pfam" id="PF04060">
    <property type="entry name" value="FeS"/>
    <property type="match status" value="1"/>
</dbReference>
<evidence type="ECO:0000313" key="15">
    <source>
        <dbReference type="Proteomes" id="UP000824091"/>
    </source>
</evidence>
<dbReference type="HAMAP" id="MF_00463">
    <property type="entry name" value="RsxB_RnfB"/>
    <property type="match status" value="1"/>
</dbReference>
<dbReference type="PROSITE" id="PS00198">
    <property type="entry name" value="4FE4S_FER_1"/>
    <property type="match status" value="2"/>
</dbReference>
<keyword evidence="11" id="KW-1133">Transmembrane helix</keyword>
<feature type="binding site" evidence="10">
    <location>
        <position position="54"/>
    </location>
    <ligand>
        <name>[4Fe-4S] cluster</name>
        <dbReference type="ChEBI" id="CHEBI:49883"/>
        <label>1</label>
    </ligand>
</feature>
<dbReference type="Gene3D" id="3.30.70.20">
    <property type="match status" value="2"/>
</dbReference>
<feature type="binding site" evidence="10">
    <location>
        <position position="149"/>
    </location>
    <ligand>
        <name>[4Fe-4S] cluster</name>
        <dbReference type="ChEBI" id="CHEBI:49883"/>
        <label>3</label>
    </ligand>
</feature>
<evidence type="ECO:0000256" key="7">
    <source>
        <dbReference type="ARBA" id="ARBA00023004"/>
    </source>
</evidence>
<evidence type="ECO:0000256" key="8">
    <source>
        <dbReference type="ARBA" id="ARBA00023014"/>
    </source>
</evidence>
<comment type="caution">
    <text evidence="14">The sequence shown here is derived from an EMBL/GenBank/DDBJ whole genome shotgun (WGS) entry which is preliminary data.</text>
</comment>
<dbReference type="GO" id="GO:0022900">
    <property type="term" value="P:electron transport chain"/>
    <property type="evidence" value="ECO:0007669"/>
    <property type="project" value="UniProtKB-UniRule"/>
</dbReference>
<feature type="domain" description="4Fe-4S ferredoxin-type" evidence="12">
    <location>
        <begin position="233"/>
        <end position="263"/>
    </location>
</feature>
<dbReference type="GO" id="GO:0005886">
    <property type="term" value="C:plasma membrane"/>
    <property type="evidence" value="ECO:0007669"/>
    <property type="project" value="UniProtKB-SubCell"/>
</dbReference>
<dbReference type="GO" id="GO:0046872">
    <property type="term" value="F:metal ion binding"/>
    <property type="evidence" value="ECO:0007669"/>
    <property type="project" value="UniProtKB-KW"/>
</dbReference>
<evidence type="ECO:0000256" key="6">
    <source>
        <dbReference type="ARBA" id="ARBA00022982"/>
    </source>
</evidence>
<keyword evidence="6 10" id="KW-0249">Electron transport</keyword>
<dbReference type="InterPro" id="IPR017896">
    <property type="entry name" value="4Fe4S_Fe-S-bd"/>
</dbReference>
<dbReference type="EMBL" id="DVMO01000086">
    <property type="protein sequence ID" value="HIU27896.1"/>
    <property type="molecule type" value="Genomic_DNA"/>
</dbReference>
<feature type="transmembrane region" description="Helical" evidence="11">
    <location>
        <begin position="6"/>
        <end position="28"/>
    </location>
</feature>
<keyword evidence="5 10" id="KW-1278">Translocase</keyword>
<dbReference type="Pfam" id="PF00037">
    <property type="entry name" value="Fer4"/>
    <property type="match status" value="2"/>
</dbReference>
<dbReference type="PANTHER" id="PTHR43560:SF1">
    <property type="entry name" value="ION-TRANSLOCATING OXIDOREDUCTASE COMPLEX SUBUNIT B"/>
    <property type="match status" value="1"/>
</dbReference>
<evidence type="ECO:0000259" key="13">
    <source>
        <dbReference type="PROSITE" id="PS51656"/>
    </source>
</evidence>
<feature type="binding site" evidence="10">
    <location>
        <position position="171"/>
    </location>
    <ligand>
        <name>[4Fe-4S] cluster</name>
        <dbReference type="ChEBI" id="CHEBI:49883"/>
        <label>3</label>
    </ligand>
</feature>
<feature type="binding site" evidence="10">
    <location>
        <position position="174"/>
    </location>
    <ligand>
        <name>[4Fe-4S] cluster</name>
        <dbReference type="ChEBI" id="CHEBI:49883"/>
        <label>3</label>
    </ligand>
</feature>
<sequence length="278" mass="28950">MLIPVLLVVAMGFVFAVILTIASKIFFVPVDETVTNLREELPGANCGACGFAGCDDYASALAADHSIGTARCPVGGAEVAKKLAAVLGVEADVAEKEVAVVMCNGNNDAARTLMEYQGLSTCAAAKQLFGGLSACPHGCMGLGDCEAACQYGAIKVCNGVAVVDRELCVGCGMCAKACPNNVIRISPEKNKVIVQCKSKDTGAKTRKVCSNGCIGCKKCEKTCKFDAVHVVDNVAMIDPEKCKNCGMCAKECPTGAIINLRAKRKPAMPEMQPEIAEA</sequence>
<feature type="binding site" evidence="10">
    <location>
        <position position="46"/>
    </location>
    <ligand>
        <name>[4Fe-4S] cluster</name>
        <dbReference type="ChEBI" id="CHEBI:49883"/>
        <label>1</label>
    </ligand>
</feature>
<dbReference type="Gene3D" id="1.10.15.40">
    <property type="entry name" value="Electron transport complex subunit B, putative Fe-S cluster"/>
    <property type="match status" value="1"/>
</dbReference>
<dbReference type="InterPro" id="IPR010207">
    <property type="entry name" value="Elect_transpt_cplx_RnfB/RsxB"/>
</dbReference>
<evidence type="ECO:0000256" key="10">
    <source>
        <dbReference type="HAMAP-Rule" id="MF_00463"/>
    </source>
</evidence>
<feature type="domain" description="4Fe-4S" evidence="13">
    <location>
        <begin position="29"/>
        <end position="89"/>
    </location>
</feature>
<keyword evidence="2 10" id="KW-0004">4Fe-4S</keyword>
<reference evidence="14" key="1">
    <citation type="submission" date="2020-10" db="EMBL/GenBank/DDBJ databases">
        <authorList>
            <person name="Gilroy R."/>
        </authorList>
    </citation>
    <scope>NUCLEOTIDE SEQUENCE</scope>
    <source>
        <strain evidence="14">11300</strain>
    </source>
</reference>
<evidence type="ECO:0000256" key="9">
    <source>
        <dbReference type="ARBA" id="ARBA00023136"/>
    </source>
</evidence>
<dbReference type="Proteomes" id="UP000824091">
    <property type="component" value="Unassembled WGS sequence"/>
</dbReference>
<gene>
    <name evidence="10" type="primary">rnfB</name>
    <name evidence="14" type="ORF">IAD16_05915</name>
</gene>
<feature type="region of interest" description="Hydrophobic" evidence="10">
    <location>
        <begin position="1"/>
        <end position="23"/>
    </location>
</feature>
<feature type="binding site" evidence="10">
    <location>
        <position position="139"/>
    </location>
    <ligand>
        <name>[4Fe-4S] cluster</name>
        <dbReference type="ChEBI" id="CHEBI:49883"/>
        <label>2</label>
    </ligand>
</feature>
<feature type="domain" description="4Fe-4S ferredoxin-type" evidence="12">
    <location>
        <begin position="159"/>
        <end position="188"/>
    </location>
</feature>
<dbReference type="InterPro" id="IPR017900">
    <property type="entry name" value="4Fe4S_Fe_S_CS"/>
</dbReference>
<keyword evidence="4 10" id="KW-0677">Repeat</keyword>
<feature type="binding site" evidence="10">
    <location>
        <position position="178"/>
    </location>
    <ligand>
        <name>[4Fe-4S] cluster</name>
        <dbReference type="ChEBI" id="CHEBI:49883"/>
        <label>2</label>
    </ligand>
</feature>
<evidence type="ECO:0000256" key="11">
    <source>
        <dbReference type="SAM" id="Phobius"/>
    </source>
</evidence>
<dbReference type="AlphaFoldDB" id="A0A9D1I4B6"/>
<keyword evidence="3 10" id="KW-0479">Metal-binding</keyword>
<comment type="cofactor">
    <cofactor evidence="10">
        <name>[4Fe-4S] cluster</name>
        <dbReference type="ChEBI" id="CHEBI:49883"/>
    </cofactor>
    <text evidence="10">Binds 3 [4Fe-4S] clusters.</text>
</comment>
<keyword evidence="8 10" id="KW-0411">Iron-sulfur</keyword>
<reference evidence="14" key="2">
    <citation type="journal article" date="2021" name="PeerJ">
        <title>Extensive microbial diversity within the chicken gut microbiome revealed by metagenomics and culture.</title>
        <authorList>
            <person name="Gilroy R."/>
            <person name="Ravi A."/>
            <person name="Getino M."/>
            <person name="Pursley I."/>
            <person name="Horton D.L."/>
            <person name="Alikhan N.F."/>
            <person name="Baker D."/>
            <person name="Gharbi K."/>
            <person name="Hall N."/>
            <person name="Watson M."/>
            <person name="Adriaenssens E.M."/>
            <person name="Foster-Nyarko E."/>
            <person name="Jarju S."/>
            <person name="Secka A."/>
            <person name="Antonio M."/>
            <person name="Oren A."/>
            <person name="Chaudhuri R.R."/>
            <person name="La Ragione R."/>
            <person name="Hildebrand F."/>
            <person name="Pallen M.J."/>
        </authorList>
    </citation>
    <scope>NUCLEOTIDE SEQUENCE</scope>
    <source>
        <strain evidence="14">11300</strain>
    </source>
</reference>
<comment type="subcellular location">
    <subcellularLocation>
        <location evidence="10">Cell membrane</location>
    </subcellularLocation>
</comment>
<dbReference type="PROSITE" id="PS51379">
    <property type="entry name" value="4FE4S_FER_2"/>
    <property type="match status" value="3"/>
</dbReference>
<evidence type="ECO:0000256" key="1">
    <source>
        <dbReference type="ARBA" id="ARBA00022448"/>
    </source>
</evidence>
<dbReference type="CDD" id="cd10549">
    <property type="entry name" value="MtMvhB_like"/>
    <property type="match status" value="1"/>
</dbReference>
<dbReference type="GO" id="GO:0009055">
    <property type="term" value="F:electron transfer activity"/>
    <property type="evidence" value="ECO:0007669"/>
    <property type="project" value="InterPro"/>
</dbReference>
<dbReference type="NCBIfam" id="TIGR01944">
    <property type="entry name" value="rnfB"/>
    <property type="match status" value="1"/>
</dbReference>
<keyword evidence="9 10" id="KW-0472">Membrane</keyword>
<dbReference type="PANTHER" id="PTHR43560">
    <property type="entry name" value="ION-TRANSLOCATING OXIDOREDUCTASE COMPLEX SUBUNIT B"/>
    <property type="match status" value="1"/>
</dbReference>
<keyword evidence="11" id="KW-0812">Transmembrane</keyword>
<feature type="binding site" evidence="10">
    <location>
        <position position="168"/>
    </location>
    <ligand>
        <name>[4Fe-4S] cluster</name>
        <dbReference type="ChEBI" id="CHEBI:49883"/>
        <label>3</label>
    </ligand>
</feature>
<feature type="binding site" evidence="10">
    <location>
        <position position="72"/>
    </location>
    <ligand>
        <name>[4Fe-4S] cluster</name>
        <dbReference type="ChEBI" id="CHEBI:49883"/>
        <label>1</label>
    </ligand>
</feature>
<evidence type="ECO:0000256" key="4">
    <source>
        <dbReference type="ARBA" id="ARBA00022737"/>
    </source>
</evidence>
<comment type="similarity">
    <text evidence="10">Belongs to the 4Fe4S bacterial-type ferredoxin family. RnfB subfamily.</text>
</comment>
<dbReference type="PROSITE" id="PS51656">
    <property type="entry name" value="4FE4S"/>
    <property type="match status" value="1"/>
</dbReference>
<comment type="subunit">
    <text evidence="10">The complex is composed of six subunits: RnfA, RnfB, RnfC, RnfD, RnfE and RnfG.</text>
</comment>
<evidence type="ECO:0000313" key="14">
    <source>
        <dbReference type="EMBL" id="HIU27896.1"/>
    </source>
</evidence>
<evidence type="ECO:0000256" key="3">
    <source>
        <dbReference type="ARBA" id="ARBA00022723"/>
    </source>
</evidence>
<evidence type="ECO:0000256" key="2">
    <source>
        <dbReference type="ARBA" id="ARBA00022485"/>
    </source>
</evidence>
<proteinExistence type="inferred from homology"/>
<feature type="binding site" evidence="10">
    <location>
        <position position="145"/>
    </location>
    <ligand>
        <name>[4Fe-4S] cluster</name>
        <dbReference type="ChEBI" id="CHEBI:49883"/>
        <label>2</label>
    </ligand>
</feature>
<keyword evidence="1 10" id="KW-0813">Transport</keyword>
<dbReference type="GO" id="GO:0051539">
    <property type="term" value="F:4 iron, 4 sulfur cluster binding"/>
    <property type="evidence" value="ECO:0007669"/>
    <property type="project" value="UniProtKB-UniRule"/>
</dbReference>
<evidence type="ECO:0000256" key="5">
    <source>
        <dbReference type="ARBA" id="ARBA00022967"/>
    </source>
</evidence>
<feature type="domain" description="4Fe-4S ferredoxin-type" evidence="12">
    <location>
        <begin position="204"/>
        <end position="232"/>
    </location>
</feature>
<name>A0A9D1I4B6_9FIRM</name>
<dbReference type="InterPro" id="IPR050395">
    <property type="entry name" value="4Fe4S_Ferredoxin_RnfB"/>
</dbReference>
<evidence type="ECO:0000259" key="12">
    <source>
        <dbReference type="PROSITE" id="PS51379"/>
    </source>
</evidence>
<dbReference type="EC" id="7.-.-.-" evidence="10"/>
<organism evidence="14 15">
    <name type="scientific">Candidatus Fimisoma avicola</name>
    <dbReference type="NCBI Taxonomy" id="2840826"/>
    <lineage>
        <taxon>Bacteria</taxon>
        <taxon>Bacillati</taxon>
        <taxon>Bacillota</taxon>
        <taxon>Clostridia</taxon>
        <taxon>Eubacteriales</taxon>
        <taxon>Candidatus Fimisoma</taxon>
    </lineage>
</organism>
<comment type="caution">
    <text evidence="10">Lacks conserved residue(s) required for the propagation of feature annotation.</text>
</comment>
<comment type="function">
    <text evidence="10">Part of a membrane-bound complex that couples electron transfer with translocation of ions across the membrane.</text>
</comment>
<keyword evidence="10" id="KW-1003">Cell membrane</keyword>
<accession>A0A9D1I4B6</accession>
<keyword evidence="7 10" id="KW-0408">Iron</keyword>
<dbReference type="Pfam" id="PF12800">
    <property type="entry name" value="Fer4_4"/>
    <property type="match status" value="1"/>
</dbReference>
<feature type="binding site" evidence="10">
    <location>
        <position position="49"/>
    </location>
    <ligand>
        <name>[4Fe-4S] cluster</name>
        <dbReference type="ChEBI" id="CHEBI:49883"/>
        <label>1</label>
    </ligand>
</feature>